<proteinExistence type="predicted"/>
<keyword evidence="2" id="KW-1185">Reference proteome</keyword>
<dbReference type="EMBL" id="JAEPRD010000025">
    <property type="protein sequence ID" value="KAG2207384.1"/>
    <property type="molecule type" value="Genomic_DNA"/>
</dbReference>
<dbReference type="Proteomes" id="UP000603453">
    <property type="component" value="Unassembled WGS sequence"/>
</dbReference>
<dbReference type="AlphaFoldDB" id="A0A8H7VAM0"/>
<organism evidence="1 2">
    <name type="scientific">Mucor saturninus</name>
    <dbReference type="NCBI Taxonomy" id="64648"/>
    <lineage>
        <taxon>Eukaryota</taxon>
        <taxon>Fungi</taxon>
        <taxon>Fungi incertae sedis</taxon>
        <taxon>Mucoromycota</taxon>
        <taxon>Mucoromycotina</taxon>
        <taxon>Mucoromycetes</taxon>
        <taxon>Mucorales</taxon>
        <taxon>Mucorineae</taxon>
        <taxon>Mucoraceae</taxon>
        <taxon>Mucor</taxon>
    </lineage>
</organism>
<comment type="caution">
    <text evidence="1">The sequence shown here is derived from an EMBL/GenBank/DDBJ whole genome shotgun (WGS) entry which is preliminary data.</text>
</comment>
<accession>A0A8H7VAM0</accession>
<dbReference type="InterPro" id="IPR021109">
    <property type="entry name" value="Peptidase_aspartic_dom_sf"/>
</dbReference>
<evidence type="ECO:0000313" key="1">
    <source>
        <dbReference type="EMBL" id="KAG2207384.1"/>
    </source>
</evidence>
<gene>
    <name evidence="1" type="ORF">INT47_006859</name>
</gene>
<sequence>MQNVFNDEISSRHTLSVDRGVNNENDNQDVEGLFSFAFKKLKGQSLSGQEIEIIKAYTKNNRTIRSKLTENASSYLLKDKLSSVEAELLMLLLTGVINTLDPYIENIMQSILTRSEISSLSRSIDLDGSGLSPTSVELLKDLVNNAENANNLLASISIQKSTALQKGHQSDLYKALSILELAGEVIYQATKETMEASEYQEIDGMFGRKIDMILKVETTSVELSTNEWKSMQSSDLRLTQQSKNIRSNCDILNKLQIDLGNDEQLMALDMTGDVGYIYRLQKMDDVYLASLFTSLFLPSDICQMDLFVETIVALFKWKHFMVMQSKRLKVQLARNNMDNIAGHSVRPLSPVMPKTYVIFTELPVSNQLFGSAYSVKGLGGEDYLGSLGLGGFNADGSTNYLTPTISNGGGFAQNGFQSAYGTGSQQFGMVTTGSGRFYQKRNNEKSDAEFIFGGVKLTDKIGIKLAPKSLASLSTGPNFISAPTKQADLLHASIDATYDTTDNTYKFKCCTNLSTLPT</sequence>
<name>A0A8H7VAM0_9FUNG</name>
<reference evidence="1" key="1">
    <citation type="submission" date="2020-12" db="EMBL/GenBank/DDBJ databases">
        <title>Metabolic potential, ecology and presence of endohyphal bacteria is reflected in genomic diversity of Mucoromycotina.</title>
        <authorList>
            <person name="Muszewska A."/>
            <person name="Okrasinska A."/>
            <person name="Steczkiewicz K."/>
            <person name="Drgas O."/>
            <person name="Orlowska M."/>
            <person name="Perlinska-Lenart U."/>
            <person name="Aleksandrzak-Piekarczyk T."/>
            <person name="Szatraj K."/>
            <person name="Zielenkiewicz U."/>
            <person name="Pilsyk S."/>
            <person name="Malc E."/>
            <person name="Mieczkowski P."/>
            <person name="Kruszewska J.S."/>
            <person name="Biernat P."/>
            <person name="Pawlowska J."/>
        </authorList>
    </citation>
    <scope>NUCLEOTIDE SEQUENCE</scope>
    <source>
        <strain evidence="1">WA0000017839</strain>
    </source>
</reference>
<dbReference type="SUPFAM" id="SSF50630">
    <property type="entry name" value="Acid proteases"/>
    <property type="match status" value="1"/>
</dbReference>
<dbReference type="OrthoDB" id="2276338at2759"/>
<evidence type="ECO:0000313" key="2">
    <source>
        <dbReference type="Proteomes" id="UP000603453"/>
    </source>
</evidence>
<protein>
    <submittedName>
        <fullName evidence="1">Uncharacterized protein</fullName>
    </submittedName>
</protein>